<protein>
    <submittedName>
        <fullName evidence="12">Related to CTP1-Mitochondrial citrate transporter-member of the mitochondrial carrier (MCF) family</fullName>
    </submittedName>
</protein>
<evidence type="ECO:0000256" key="2">
    <source>
        <dbReference type="ARBA" id="ARBA00006375"/>
    </source>
</evidence>
<keyword evidence="6" id="KW-0999">Mitochondrion inner membrane</keyword>
<evidence type="ECO:0000313" key="12">
    <source>
        <dbReference type="EMBL" id="CZT07889.1"/>
    </source>
</evidence>
<evidence type="ECO:0000313" key="13">
    <source>
        <dbReference type="Proteomes" id="UP000178129"/>
    </source>
</evidence>
<evidence type="ECO:0000256" key="3">
    <source>
        <dbReference type="ARBA" id="ARBA00022448"/>
    </source>
</evidence>
<evidence type="ECO:0000256" key="11">
    <source>
        <dbReference type="RuleBase" id="RU000488"/>
    </source>
</evidence>
<keyword evidence="9 10" id="KW-0472">Membrane</keyword>
<reference evidence="13" key="1">
    <citation type="submission" date="2016-03" db="EMBL/GenBank/DDBJ databases">
        <authorList>
            <person name="Ploux O."/>
        </authorList>
    </citation>
    <scope>NUCLEOTIDE SEQUENCE [LARGE SCALE GENOMIC DNA]</scope>
    <source>
        <strain evidence="13">UK7</strain>
    </source>
</reference>
<dbReference type="STRING" id="914237.A0A1E1LDU3"/>
<dbReference type="PROSITE" id="PS50920">
    <property type="entry name" value="SOLCAR"/>
    <property type="match status" value="3"/>
</dbReference>
<dbReference type="Pfam" id="PF00153">
    <property type="entry name" value="Mito_carr"/>
    <property type="match status" value="3"/>
</dbReference>
<evidence type="ECO:0000256" key="7">
    <source>
        <dbReference type="ARBA" id="ARBA00022989"/>
    </source>
</evidence>
<keyword evidence="13" id="KW-1185">Reference proteome</keyword>
<gene>
    <name evidence="12" type="ORF">RCO7_10635</name>
</gene>
<feature type="repeat" description="Solcar" evidence="10">
    <location>
        <begin position="121"/>
        <end position="209"/>
    </location>
</feature>
<feature type="repeat" description="Solcar" evidence="10">
    <location>
        <begin position="217"/>
        <end position="299"/>
    </location>
</feature>
<keyword evidence="3 11" id="KW-0813">Transport</keyword>
<evidence type="ECO:0000256" key="10">
    <source>
        <dbReference type="PROSITE-ProRule" id="PRU00282"/>
    </source>
</evidence>
<dbReference type="Gene3D" id="1.50.40.10">
    <property type="entry name" value="Mitochondrial carrier domain"/>
    <property type="match status" value="1"/>
</dbReference>
<dbReference type="GO" id="GO:0005743">
    <property type="term" value="C:mitochondrial inner membrane"/>
    <property type="evidence" value="ECO:0007669"/>
    <property type="project" value="UniProtKB-SubCell"/>
</dbReference>
<dbReference type="AlphaFoldDB" id="A0A1E1LDU3"/>
<dbReference type="GO" id="GO:0071913">
    <property type="term" value="F:citrate secondary active transmembrane transporter activity"/>
    <property type="evidence" value="ECO:0007669"/>
    <property type="project" value="TreeGrafter"/>
</dbReference>
<dbReference type="EMBL" id="FJUW01000044">
    <property type="protein sequence ID" value="CZT07889.1"/>
    <property type="molecule type" value="Genomic_DNA"/>
</dbReference>
<keyword evidence="4 10" id="KW-0812">Transmembrane</keyword>
<dbReference type="InterPro" id="IPR023395">
    <property type="entry name" value="MCP_dom_sf"/>
</dbReference>
<evidence type="ECO:0000256" key="6">
    <source>
        <dbReference type="ARBA" id="ARBA00022792"/>
    </source>
</evidence>
<dbReference type="PRINTS" id="PR00926">
    <property type="entry name" value="MITOCARRIER"/>
</dbReference>
<accession>A0A1E1LDU3</accession>
<sequence length="304" mass="32003">MAQPIHHPLPSATNMVKVNKSQQPTHSVSPILSLFAGGVAGGVEATITYPTEFLKTRSQLKSSAGPQGILETLRTIVKTEGISGLYTGCSTLAIGTAMKAGVRFLTFDTIKGKLMDSNGKLSGANGVIAGMSAGAVESIAVVTPTERLKTALIDDAKNAKRFRNSRHAISLLVQEQGFRGLYKGLASTTMKQSATSGVRMGSYNFLKELSKTRQIPQNTATTFGMGACAGIITVYASQPFDTVKTRTQSASGESTLAAARGVLTEAGVLGFWKGSTMRLSRLIFSGGIVFSVYEQIVALAGSRK</sequence>
<comment type="subcellular location">
    <subcellularLocation>
        <location evidence="1">Mitochondrion inner membrane</location>
        <topology evidence="1">Multi-pass membrane protein</topology>
    </subcellularLocation>
</comment>
<comment type="similarity">
    <text evidence="2 11">Belongs to the mitochondrial carrier (TC 2.A.29) family.</text>
</comment>
<dbReference type="PANTHER" id="PTHR45788:SF3">
    <property type="entry name" value="TRICARBOXYLATE TRANSPORT PROTEIN"/>
    <property type="match status" value="1"/>
</dbReference>
<evidence type="ECO:0000256" key="9">
    <source>
        <dbReference type="ARBA" id="ARBA00023136"/>
    </source>
</evidence>
<dbReference type="InParanoid" id="A0A1E1LDU3"/>
<dbReference type="InterPro" id="IPR049563">
    <property type="entry name" value="TXTP-like"/>
</dbReference>
<feature type="repeat" description="Solcar" evidence="10">
    <location>
        <begin position="28"/>
        <end position="113"/>
    </location>
</feature>
<organism evidence="12 13">
    <name type="scientific">Rhynchosporium graminicola</name>
    <dbReference type="NCBI Taxonomy" id="2792576"/>
    <lineage>
        <taxon>Eukaryota</taxon>
        <taxon>Fungi</taxon>
        <taxon>Dikarya</taxon>
        <taxon>Ascomycota</taxon>
        <taxon>Pezizomycotina</taxon>
        <taxon>Leotiomycetes</taxon>
        <taxon>Helotiales</taxon>
        <taxon>Ploettnerulaceae</taxon>
        <taxon>Rhynchosporium</taxon>
    </lineage>
</organism>
<dbReference type="InterPro" id="IPR002067">
    <property type="entry name" value="MCP"/>
</dbReference>
<keyword evidence="8" id="KW-0496">Mitochondrion</keyword>
<evidence type="ECO:0000256" key="8">
    <source>
        <dbReference type="ARBA" id="ARBA00023128"/>
    </source>
</evidence>
<comment type="caution">
    <text evidence="12">The sequence shown here is derived from an EMBL/GenBank/DDBJ whole genome shotgun (WGS) entry which is preliminary data.</text>
</comment>
<keyword evidence="7" id="KW-1133">Transmembrane helix</keyword>
<dbReference type="InterPro" id="IPR018108">
    <property type="entry name" value="MCP_transmembrane"/>
</dbReference>
<evidence type="ECO:0000256" key="4">
    <source>
        <dbReference type="ARBA" id="ARBA00022692"/>
    </source>
</evidence>
<keyword evidence="5" id="KW-0677">Repeat</keyword>
<evidence type="ECO:0000256" key="5">
    <source>
        <dbReference type="ARBA" id="ARBA00022737"/>
    </source>
</evidence>
<name>A0A1E1LDU3_9HELO</name>
<dbReference type="GO" id="GO:0006843">
    <property type="term" value="P:mitochondrial citrate transmembrane transport"/>
    <property type="evidence" value="ECO:0007669"/>
    <property type="project" value="TreeGrafter"/>
</dbReference>
<dbReference type="Proteomes" id="UP000178129">
    <property type="component" value="Unassembled WGS sequence"/>
</dbReference>
<dbReference type="PANTHER" id="PTHR45788">
    <property type="entry name" value="SUCCINATE/FUMARATE MITOCHONDRIAL TRANSPORTER-RELATED"/>
    <property type="match status" value="1"/>
</dbReference>
<evidence type="ECO:0000256" key="1">
    <source>
        <dbReference type="ARBA" id="ARBA00004448"/>
    </source>
</evidence>
<proteinExistence type="inferred from homology"/>
<dbReference type="SUPFAM" id="SSF103506">
    <property type="entry name" value="Mitochondrial carrier"/>
    <property type="match status" value="1"/>
</dbReference>